<evidence type="ECO:0000259" key="4">
    <source>
        <dbReference type="PROSITE" id="PS50887"/>
    </source>
</evidence>
<evidence type="ECO:0000256" key="1">
    <source>
        <dbReference type="ARBA" id="ARBA00012528"/>
    </source>
</evidence>
<keyword evidence="6" id="KW-1185">Reference proteome</keyword>
<dbReference type="AlphaFoldDB" id="A0A345ZTF6"/>
<dbReference type="EC" id="2.7.7.65" evidence="1"/>
<feature type="transmembrane region" description="Helical" evidence="3">
    <location>
        <begin position="218"/>
        <end position="238"/>
    </location>
</feature>
<feature type="transmembrane region" description="Helical" evidence="3">
    <location>
        <begin position="149"/>
        <end position="170"/>
    </location>
</feature>
<dbReference type="PANTHER" id="PTHR45138">
    <property type="entry name" value="REGULATORY COMPONENTS OF SENSORY TRANSDUCTION SYSTEM"/>
    <property type="match status" value="1"/>
</dbReference>
<dbReference type="InterPro" id="IPR043128">
    <property type="entry name" value="Rev_trsase/Diguanyl_cyclase"/>
</dbReference>
<evidence type="ECO:0000313" key="6">
    <source>
        <dbReference type="Proteomes" id="UP000254889"/>
    </source>
</evidence>
<dbReference type="InterPro" id="IPR029787">
    <property type="entry name" value="Nucleotide_cyclase"/>
</dbReference>
<dbReference type="FunFam" id="3.30.70.270:FF:000001">
    <property type="entry name" value="Diguanylate cyclase domain protein"/>
    <property type="match status" value="1"/>
</dbReference>
<feature type="transmembrane region" description="Helical" evidence="3">
    <location>
        <begin position="69"/>
        <end position="87"/>
    </location>
</feature>
<dbReference type="Proteomes" id="UP000254889">
    <property type="component" value="Chromosome"/>
</dbReference>
<dbReference type="Gene3D" id="3.30.70.270">
    <property type="match status" value="1"/>
</dbReference>
<keyword evidence="3" id="KW-0812">Transmembrane</keyword>
<dbReference type="SMART" id="SM00267">
    <property type="entry name" value="GGDEF"/>
    <property type="match status" value="1"/>
</dbReference>
<protein>
    <recommendedName>
        <fullName evidence="1">diguanylate cyclase</fullName>
        <ecNumber evidence="1">2.7.7.65</ecNumber>
    </recommendedName>
</protein>
<dbReference type="SUPFAM" id="SSF55073">
    <property type="entry name" value="Nucleotide cyclase"/>
    <property type="match status" value="1"/>
</dbReference>
<feature type="transmembrane region" description="Helical" evidence="3">
    <location>
        <begin position="93"/>
        <end position="112"/>
    </location>
</feature>
<feature type="transmembrane region" description="Helical" evidence="3">
    <location>
        <begin position="177"/>
        <end position="198"/>
    </location>
</feature>
<dbReference type="OrthoDB" id="9812260at2"/>
<proteinExistence type="predicted"/>
<dbReference type="KEGG" id="ptaw:DW352_06525"/>
<dbReference type="GO" id="GO:0043709">
    <property type="term" value="P:cell adhesion involved in single-species biofilm formation"/>
    <property type="evidence" value="ECO:0007669"/>
    <property type="project" value="TreeGrafter"/>
</dbReference>
<dbReference type="InterPro" id="IPR000160">
    <property type="entry name" value="GGDEF_dom"/>
</dbReference>
<evidence type="ECO:0000313" key="5">
    <source>
        <dbReference type="EMBL" id="AXK80203.1"/>
    </source>
</evidence>
<reference evidence="5 6" key="1">
    <citation type="submission" date="2018-07" db="EMBL/GenBank/DDBJ databases">
        <authorList>
            <person name="Quirk P.G."/>
            <person name="Krulwich T.A."/>
        </authorList>
    </citation>
    <scope>NUCLEOTIDE SEQUENCE [LARGE SCALE GENOMIC DNA]</scope>
    <source>
        <strain evidence="5 6">CC-BB4</strain>
    </source>
</reference>
<dbReference type="PANTHER" id="PTHR45138:SF9">
    <property type="entry name" value="DIGUANYLATE CYCLASE DGCM-RELATED"/>
    <property type="match status" value="1"/>
</dbReference>
<dbReference type="PROSITE" id="PS50887">
    <property type="entry name" value="GGDEF"/>
    <property type="match status" value="1"/>
</dbReference>
<organism evidence="5 6">
    <name type="scientific">Pseudolabrys taiwanensis</name>
    <dbReference type="NCBI Taxonomy" id="331696"/>
    <lineage>
        <taxon>Bacteria</taxon>
        <taxon>Pseudomonadati</taxon>
        <taxon>Pseudomonadota</taxon>
        <taxon>Alphaproteobacteria</taxon>
        <taxon>Hyphomicrobiales</taxon>
        <taxon>Xanthobacteraceae</taxon>
        <taxon>Pseudolabrys</taxon>
    </lineage>
</organism>
<dbReference type="CDD" id="cd01949">
    <property type="entry name" value="GGDEF"/>
    <property type="match status" value="1"/>
</dbReference>
<gene>
    <name evidence="5" type="ORF">DW352_06525</name>
</gene>
<comment type="catalytic activity">
    <reaction evidence="2">
        <text>2 GTP = 3',3'-c-di-GMP + 2 diphosphate</text>
        <dbReference type="Rhea" id="RHEA:24898"/>
        <dbReference type="ChEBI" id="CHEBI:33019"/>
        <dbReference type="ChEBI" id="CHEBI:37565"/>
        <dbReference type="ChEBI" id="CHEBI:58805"/>
        <dbReference type="EC" id="2.7.7.65"/>
    </reaction>
</comment>
<evidence type="ECO:0000256" key="2">
    <source>
        <dbReference type="ARBA" id="ARBA00034247"/>
    </source>
</evidence>
<accession>A0A345ZTF6</accession>
<keyword evidence="3" id="KW-0472">Membrane</keyword>
<evidence type="ECO:0000256" key="3">
    <source>
        <dbReference type="SAM" id="Phobius"/>
    </source>
</evidence>
<keyword evidence="3" id="KW-1133">Transmembrane helix</keyword>
<name>A0A345ZTF6_9HYPH</name>
<dbReference type="GO" id="GO:0005886">
    <property type="term" value="C:plasma membrane"/>
    <property type="evidence" value="ECO:0007669"/>
    <property type="project" value="TreeGrafter"/>
</dbReference>
<feature type="domain" description="GGDEF" evidence="4">
    <location>
        <begin position="283"/>
        <end position="417"/>
    </location>
</feature>
<dbReference type="EMBL" id="CP031417">
    <property type="protein sequence ID" value="AXK80203.1"/>
    <property type="molecule type" value="Genomic_DNA"/>
</dbReference>
<dbReference type="GO" id="GO:0052621">
    <property type="term" value="F:diguanylate cyclase activity"/>
    <property type="evidence" value="ECO:0007669"/>
    <property type="project" value="UniProtKB-EC"/>
</dbReference>
<feature type="transmembrane region" description="Helical" evidence="3">
    <location>
        <begin position="36"/>
        <end position="57"/>
    </location>
</feature>
<dbReference type="NCBIfam" id="TIGR00254">
    <property type="entry name" value="GGDEF"/>
    <property type="match status" value="1"/>
</dbReference>
<feature type="transmembrane region" description="Helical" evidence="3">
    <location>
        <begin position="124"/>
        <end position="143"/>
    </location>
</feature>
<dbReference type="InterPro" id="IPR050469">
    <property type="entry name" value="Diguanylate_Cyclase"/>
</dbReference>
<sequence>MLPCTKLGAVTPPQSYVDYIRRGAAGGGPRLMYLDIPTLAVVTVFVTALLGILLIFASLQNRAVRAPRLWGLAFVLAAAGMALVIVRGQVPDWLSIQIANALVLTGLGLIWVGARLFDGRPPQFLLIMPAPALWFVACAVPAIGNDINLRTIVASALSAVLAIVAAAEIWRGRAEPLLSRWPTVVTLIAYGGAMLVRIPLTLTVPQPDGEHQTIASALYPLVAFGTLMFTVVLAFLLLNMSKERTELRHKTASLIDPLCGVSNRRAFLAGAERLIAQQRVDGTPLAMLLFDLDHFKTINDHLGHAAGDDVLRAFAIEATRTLGAGVLFGRIGGEEFAALMPARSVGEAAAVAERLRRNFVVAAHAQFDIGIVTPTVSTGVALGCDQHVSVAGLMAQADRALYRAKANGRNRVESATTEAIMPPAPNVEDMERRVWRKVSARA</sequence>
<dbReference type="Pfam" id="PF00990">
    <property type="entry name" value="GGDEF"/>
    <property type="match status" value="1"/>
</dbReference>
<dbReference type="GO" id="GO:1902201">
    <property type="term" value="P:negative regulation of bacterial-type flagellum-dependent cell motility"/>
    <property type="evidence" value="ECO:0007669"/>
    <property type="project" value="TreeGrafter"/>
</dbReference>